<reference evidence="3" key="1">
    <citation type="submission" date="2016-11" db="EMBL/GenBank/DDBJ databases">
        <authorList>
            <person name="Varghese N."/>
            <person name="Submissions S."/>
        </authorList>
    </citation>
    <scope>NUCLEOTIDE SEQUENCE [LARGE SCALE GENOMIC DNA]</scope>
    <source>
        <strain evidence="3">DSM 11792</strain>
    </source>
</reference>
<dbReference type="RefSeq" id="WP_027355370.1">
    <property type="nucleotide sequence ID" value="NZ_FQUW01000017.1"/>
</dbReference>
<dbReference type="PROSITE" id="PS51658">
    <property type="entry name" value="BFN"/>
    <property type="match status" value="1"/>
</dbReference>
<evidence type="ECO:0000313" key="2">
    <source>
        <dbReference type="EMBL" id="SHF18600.1"/>
    </source>
</evidence>
<gene>
    <name evidence="2" type="ORF">SAMN02745218_01637</name>
</gene>
<dbReference type="OrthoDB" id="9788698at2"/>
<feature type="domain" description="BFN" evidence="1">
    <location>
        <begin position="1"/>
        <end position="131"/>
    </location>
</feature>
<evidence type="ECO:0000259" key="1">
    <source>
        <dbReference type="PROSITE" id="PS51658"/>
    </source>
</evidence>
<organism evidence="2 3">
    <name type="scientific">Desulfofundulus australicus DSM 11792</name>
    <dbReference type="NCBI Taxonomy" id="1121425"/>
    <lineage>
        <taxon>Bacteria</taxon>
        <taxon>Bacillati</taxon>
        <taxon>Bacillota</taxon>
        <taxon>Clostridia</taxon>
        <taxon>Eubacteriales</taxon>
        <taxon>Peptococcaceae</taxon>
        <taxon>Desulfofundulus</taxon>
    </lineage>
</organism>
<dbReference type="InterPro" id="IPR036104">
    <property type="entry name" value="BFN_sf"/>
</dbReference>
<evidence type="ECO:0000313" key="3">
    <source>
        <dbReference type="Proteomes" id="UP000184196"/>
    </source>
</evidence>
<accession>A0A1M4ZKK4</accession>
<proteinExistence type="predicted"/>
<sequence length="157" mass="17415">MIRVNVKGIAYDMSGNPIILLTDQEEERVLPIWVGLLEAHSIAVALGQIAVPRPLTHDLFKSACEAMGARISQVVITDLKDSTFYAEVHLALPEHGLVLDARPSDAVALALRAAAPVYVTDKLTEHMLSVKDLFDEETRAELEKIFELAREYKKSLH</sequence>
<dbReference type="GO" id="GO:0004518">
    <property type="term" value="F:nuclease activity"/>
    <property type="evidence" value="ECO:0007669"/>
    <property type="project" value="InterPro"/>
</dbReference>
<protein>
    <recommendedName>
        <fullName evidence="1">BFN domain-containing protein</fullName>
    </recommendedName>
</protein>
<dbReference type="PANTHER" id="PTHR15160">
    <property type="entry name" value="VON HIPPEL-LINDAU PROTEIN"/>
    <property type="match status" value="1"/>
</dbReference>
<dbReference type="SUPFAM" id="SSF103256">
    <property type="entry name" value="Hypothetical protein TM0160"/>
    <property type="match status" value="1"/>
</dbReference>
<dbReference type="PANTHER" id="PTHR15160:SF1">
    <property type="entry name" value="VON HIPPEL-LINDAU DISEASE TUMOR SUPPRESSOR"/>
    <property type="match status" value="1"/>
</dbReference>
<dbReference type="Pfam" id="PF02577">
    <property type="entry name" value="BFN_dom"/>
    <property type="match status" value="1"/>
</dbReference>
<dbReference type="AlphaFoldDB" id="A0A1M4ZKK4"/>
<dbReference type="InterPro" id="IPR003729">
    <property type="entry name" value="Bi_nuclease_dom"/>
</dbReference>
<dbReference type="Proteomes" id="UP000184196">
    <property type="component" value="Unassembled WGS sequence"/>
</dbReference>
<dbReference type="Gene3D" id="3.10.690.10">
    <property type="entry name" value="Bifunctional nuclease domain"/>
    <property type="match status" value="1"/>
</dbReference>
<dbReference type="EMBL" id="FQUW01000017">
    <property type="protein sequence ID" value="SHF18600.1"/>
    <property type="molecule type" value="Genomic_DNA"/>
</dbReference>
<keyword evidence="3" id="KW-1185">Reference proteome</keyword>
<name>A0A1M4ZKK4_9FIRM</name>